<feature type="region of interest" description="Disordered" evidence="1">
    <location>
        <begin position="233"/>
        <end position="253"/>
    </location>
</feature>
<gene>
    <name evidence="2" type="ORF">ERS450000_02624</name>
</gene>
<evidence type="ECO:0000313" key="2">
    <source>
        <dbReference type="EMBL" id="CRY77852.1"/>
    </source>
</evidence>
<sequence length="296" mass="31126">MQDADENVQKLVHSLLAPQPMQYLTEPVPAAPGVPASYAITTEDVSLPPDEWGFMPCLPQRLGDVPIIETPGSHEAKISPAPSNSRKHCSSRSREYPSFGPHLSGDAAELEGPAGAPVPIDRSVIWAIAGAIPSGGAVRHFWGLSWPGSAARRARAVPAGPGSCTAGSWVVTVVITDSRNTTRSAGLAGSGKDSQVRTAPLAVDILGREALLHAQVACGRDARDSVHGDFMTDPEDNAGPGAFAEHQPGRGRVDQRELDHDVPAVAQFLDRTLRIGTDLLLGGQEPAEAVLDLCVQ</sequence>
<organism evidence="2 3">
    <name type="scientific">Nocardia farcinica</name>
    <dbReference type="NCBI Taxonomy" id="37329"/>
    <lineage>
        <taxon>Bacteria</taxon>
        <taxon>Bacillati</taxon>
        <taxon>Actinomycetota</taxon>
        <taxon>Actinomycetes</taxon>
        <taxon>Mycobacteriales</taxon>
        <taxon>Nocardiaceae</taxon>
        <taxon>Nocardia</taxon>
    </lineage>
</organism>
<protein>
    <submittedName>
        <fullName evidence="2">Uncharacterized protein</fullName>
    </submittedName>
</protein>
<reference evidence="3" key="1">
    <citation type="submission" date="2015-03" db="EMBL/GenBank/DDBJ databases">
        <authorList>
            <consortium name="Pathogen Informatics"/>
        </authorList>
    </citation>
    <scope>NUCLEOTIDE SEQUENCE [LARGE SCALE GENOMIC DNA]</scope>
    <source>
        <strain evidence="3">NCTC11134</strain>
    </source>
</reference>
<feature type="region of interest" description="Disordered" evidence="1">
    <location>
        <begin position="70"/>
        <end position="110"/>
    </location>
</feature>
<dbReference type="EMBL" id="LN868938">
    <property type="protein sequence ID" value="CRY77852.1"/>
    <property type="molecule type" value="Genomic_DNA"/>
</dbReference>
<evidence type="ECO:0000256" key="1">
    <source>
        <dbReference type="SAM" id="MobiDB-lite"/>
    </source>
</evidence>
<dbReference type="Proteomes" id="UP000057820">
    <property type="component" value="Chromosome 1"/>
</dbReference>
<evidence type="ECO:0000313" key="3">
    <source>
        <dbReference type="Proteomes" id="UP000057820"/>
    </source>
</evidence>
<name>A0A0H5NR53_NOCFR</name>
<dbReference type="AlphaFoldDB" id="A0A0H5NR53"/>
<dbReference type="KEGG" id="nfr:ERS450000_02624"/>
<accession>A0A0H5NR53</accession>
<proteinExistence type="predicted"/>